<dbReference type="PANTHER" id="PTHR35793">
    <property type="entry name" value="INNER MEMBRANE PROTEIN YJIG"/>
    <property type="match status" value="1"/>
</dbReference>
<keyword evidence="1" id="KW-0472">Membrane</keyword>
<keyword evidence="1" id="KW-0812">Transmembrane</keyword>
<dbReference type="GO" id="GO:0005886">
    <property type="term" value="C:plasma membrane"/>
    <property type="evidence" value="ECO:0007669"/>
    <property type="project" value="TreeGrafter"/>
</dbReference>
<dbReference type="Proteomes" id="UP000247555">
    <property type="component" value="Unassembled WGS sequence"/>
</dbReference>
<keyword evidence="1" id="KW-1133">Transmembrane helix</keyword>
<proteinExistence type="predicted"/>
<comment type="caution">
    <text evidence="3">The sequence shown here is derived from an EMBL/GenBank/DDBJ whole genome shotgun (WGS) entry which is preliminary data.</text>
</comment>
<feature type="transmembrane region" description="Helical" evidence="1">
    <location>
        <begin position="121"/>
        <end position="140"/>
    </location>
</feature>
<dbReference type="OrthoDB" id="1949361at2"/>
<dbReference type="InterPro" id="IPR052549">
    <property type="entry name" value="SpmB"/>
</dbReference>
<evidence type="ECO:0000259" key="2">
    <source>
        <dbReference type="Pfam" id="PF07670"/>
    </source>
</evidence>
<dbReference type="RefSeq" id="WP_110391416.1">
    <property type="nucleotide sequence ID" value="NZ_QJKI01000017.1"/>
</dbReference>
<accession>A0A318L704</accession>
<protein>
    <submittedName>
        <fullName evidence="3">Nucleoside recognition protein</fullName>
    </submittedName>
</protein>
<feature type="transmembrane region" description="Helical" evidence="1">
    <location>
        <begin position="289"/>
        <end position="308"/>
    </location>
</feature>
<dbReference type="AlphaFoldDB" id="A0A318L704"/>
<organism evidence="3 4">
    <name type="scientific">Rivihabitans pingtungensis</name>
    <dbReference type="NCBI Taxonomy" id="1054498"/>
    <lineage>
        <taxon>Bacteria</taxon>
        <taxon>Pseudomonadati</taxon>
        <taxon>Pseudomonadota</taxon>
        <taxon>Betaproteobacteria</taxon>
        <taxon>Neisseriales</taxon>
        <taxon>Aquaspirillaceae</taxon>
        <taxon>Rivihabitans</taxon>
    </lineage>
</organism>
<gene>
    <name evidence="3" type="ORF">DFR34_11762</name>
</gene>
<feature type="transmembrane region" description="Helical" evidence="1">
    <location>
        <begin position="57"/>
        <end position="82"/>
    </location>
</feature>
<feature type="transmembrane region" description="Helical" evidence="1">
    <location>
        <begin position="184"/>
        <end position="202"/>
    </location>
</feature>
<feature type="transmembrane region" description="Helical" evidence="1">
    <location>
        <begin position="214"/>
        <end position="238"/>
    </location>
</feature>
<dbReference type="EMBL" id="QJKI01000017">
    <property type="protein sequence ID" value="PXX77457.1"/>
    <property type="molecule type" value="Genomic_DNA"/>
</dbReference>
<feature type="transmembrane region" description="Helical" evidence="1">
    <location>
        <begin position="94"/>
        <end position="115"/>
    </location>
</feature>
<keyword evidence="4" id="KW-1185">Reference proteome</keyword>
<sequence>MESVIDIILQAGRAAVELSLFVLLPVMIVMLAVMRLLEAYGVLDWLVQRLSPLLRPFGLPGLGVFAALQINLVSFAAPVATLSLMEQRGASARHLAATLAMVMAMAQANAAFPLAARGLQLGPTLLGSLLGGLLAAAITYHGFARHLSLDAPAAAQTPPPHGEADSAKGVLNVINRAGAEAFKIALGALPMLVLSLVAVTALTRLGAVEALTRLIGPGLSALGIPPVLILPSLTKYLAGGNAMFGVMDALRGQGVVSAGLLNASAGWLIHPLDLPGLAVLLSAGKRVAAVWRPAVLGALVGIAARTVWHVWLMA</sequence>
<evidence type="ECO:0000313" key="3">
    <source>
        <dbReference type="EMBL" id="PXX77457.1"/>
    </source>
</evidence>
<dbReference type="Pfam" id="PF07670">
    <property type="entry name" value="Gate"/>
    <property type="match status" value="1"/>
</dbReference>
<name>A0A318L704_9NEIS</name>
<dbReference type="PANTHER" id="PTHR35793:SF2">
    <property type="entry name" value="INNER MEMBRANE PROTEIN YJIG"/>
    <property type="match status" value="1"/>
</dbReference>
<evidence type="ECO:0000256" key="1">
    <source>
        <dbReference type="SAM" id="Phobius"/>
    </source>
</evidence>
<reference evidence="3 4" key="1">
    <citation type="submission" date="2018-05" db="EMBL/GenBank/DDBJ databases">
        <title>Genomic Encyclopedia of Type Strains, Phase IV (KMG-IV): sequencing the most valuable type-strain genomes for metagenomic binning, comparative biology and taxonomic classification.</title>
        <authorList>
            <person name="Goeker M."/>
        </authorList>
    </citation>
    <scope>NUCLEOTIDE SEQUENCE [LARGE SCALE GENOMIC DNA]</scope>
    <source>
        <strain evidence="3 4">DSM 29661</strain>
    </source>
</reference>
<evidence type="ECO:0000313" key="4">
    <source>
        <dbReference type="Proteomes" id="UP000247555"/>
    </source>
</evidence>
<feature type="transmembrane region" description="Helical" evidence="1">
    <location>
        <begin position="18"/>
        <end position="37"/>
    </location>
</feature>
<feature type="domain" description="Nucleoside transporter/FeoB GTPase Gate" evidence="2">
    <location>
        <begin position="20"/>
        <end position="113"/>
    </location>
</feature>
<dbReference type="InterPro" id="IPR011642">
    <property type="entry name" value="Gate_dom"/>
</dbReference>